<dbReference type="NCBIfam" id="NF011988">
    <property type="entry name" value="PRK15446.2-4"/>
    <property type="match status" value="1"/>
</dbReference>
<dbReference type="InterPro" id="IPR032466">
    <property type="entry name" value="Metal_Hydrolase"/>
</dbReference>
<dbReference type="SUPFAM" id="SSF51556">
    <property type="entry name" value="Metallo-dependent hydrolases"/>
    <property type="match status" value="1"/>
</dbReference>
<dbReference type="InterPro" id="IPR006680">
    <property type="entry name" value="Amidohydro-rel"/>
</dbReference>
<organism evidence="2 3">
    <name type="scientific">Deinococcus oregonensis</name>
    <dbReference type="NCBI Taxonomy" id="1805970"/>
    <lineage>
        <taxon>Bacteria</taxon>
        <taxon>Thermotogati</taxon>
        <taxon>Deinococcota</taxon>
        <taxon>Deinococci</taxon>
        <taxon>Deinococcales</taxon>
        <taxon>Deinococcaceae</taxon>
        <taxon>Deinococcus</taxon>
    </lineage>
</organism>
<dbReference type="Pfam" id="PF01979">
    <property type="entry name" value="Amidohydro_1"/>
    <property type="match status" value="1"/>
</dbReference>
<reference evidence="2 3" key="1">
    <citation type="submission" date="2024-09" db="EMBL/GenBank/DDBJ databases">
        <authorList>
            <person name="Sun Q."/>
            <person name="Mori K."/>
        </authorList>
    </citation>
    <scope>NUCLEOTIDE SEQUENCE [LARGE SCALE GENOMIC DNA]</scope>
    <source>
        <strain evidence="2 3">JCM 13503</strain>
    </source>
</reference>
<comment type="caution">
    <text evidence="2">The sequence shown here is derived from an EMBL/GenBank/DDBJ whole genome shotgun (WGS) entry which is preliminary data.</text>
</comment>
<dbReference type="NCBIfam" id="NF011987">
    <property type="entry name" value="PRK15446.2-3"/>
    <property type="match status" value="1"/>
</dbReference>
<dbReference type="NCBIfam" id="TIGR02318">
    <property type="entry name" value="phosphono_phnM"/>
    <property type="match status" value="1"/>
</dbReference>
<proteinExistence type="predicted"/>
<dbReference type="InterPro" id="IPR051781">
    <property type="entry name" value="Metallo-dep_Hydrolase"/>
</dbReference>
<dbReference type="PANTHER" id="PTHR43135:SF3">
    <property type="entry name" value="ALPHA-D-RIBOSE 1-METHYLPHOSPHONATE 5-TRIPHOSPHATE DIPHOSPHATASE"/>
    <property type="match status" value="1"/>
</dbReference>
<dbReference type="Gene3D" id="3.20.20.140">
    <property type="entry name" value="Metal-dependent hydrolases"/>
    <property type="match status" value="2"/>
</dbReference>
<evidence type="ECO:0000313" key="3">
    <source>
        <dbReference type="Proteomes" id="UP001589733"/>
    </source>
</evidence>
<accession>A0ABV6AVS7</accession>
<evidence type="ECO:0000313" key="2">
    <source>
        <dbReference type="EMBL" id="MFB9991604.1"/>
    </source>
</evidence>
<keyword evidence="2" id="KW-0378">Hydrolase</keyword>
<dbReference type="InterPro" id="IPR012696">
    <property type="entry name" value="PhnM"/>
</dbReference>
<dbReference type="InterPro" id="IPR011059">
    <property type="entry name" value="Metal-dep_hydrolase_composite"/>
</dbReference>
<keyword evidence="3" id="KW-1185">Reference proteome</keyword>
<sequence>MRLVLPDTVLERGSLRIEGGQIAEIIEGPAPRAHLHCSGLTALPGIVDLHGDMLEREVEPRPGAQFPIEMSVMELDKRLAAAGVTTAYAAVSFAENKQKGHIRTEERARELVQGVGRLAESLLVDFRIHARFDVTNQRAAPVLSELVAQGLVDLVSLNDHTPGQGQYRNLEAYLEFMTRWQDLPREEVERRLQERLTQAQPVAWEVVEHITRLAAQAGLPVASHDDDTADKVDLVQKLGATLSEFPVTFEAAHEARRRGMQIIMGAPNALRGSSLTGNLSALDALEAGLLDILASDYYPAALLQAVWLIAAKGLLTLPQAMQLVSRNPARAVGLHDRGRIEIGTQADLVLVDALPHLRVAATLRSGRFIYWSGHPQLSAATAAAAV</sequence>
<dbReference type="Proteomes" id="UP001589733">
    <property type="component" value="Unassembled WGS sequence"/>
</dbReference>
<dbReference type="EC" id="3.6.1.63" evidence="2"/>
<dbReference type="SUPFAM" id="SSF51338">
    <property type="entry name" value="Composite domain of metallo-dependent hydrolases"/>
    <property type="match status" value="1"/>
</dbReference>
<name>A0ABV6AVS7_9DEIO</name>
<protein>
    <submittedName>
        <fullName evidence="2">Alpha-D-ribose 1-methylphosphonate 5-triphosphate diphosphatase</fullName>
        <ecNumber evidence="2">3.6.1.63</ecNumber>
    </submittedName>
</protein>
<dbReference type="RefSeq" id="WP_380006927.1">
    <property type="nucleotide sequence ID" value="NZ_JBHLYR010000021.1"/>
</dbReference>
<dbReference type="Gene3D" id="2.30.40.10">
    <property type="entry name" value="Urease, subunit C, domain 1"/>
    <property type="match status" value="2"/>
</dbReference>
<dbReference type="NCBIfam" id="NF011990">
    <property type="entry name" value="PRK15446.2-6"/>
    <property type="match status" value="1"/>
</dbReference>
<dbReference type="GO" id="GO:0016787">
    <property type="term" value="F:hydrolase activity"/>
    <property type="evidence" value="ECO:0007669"/>
    <property type="project" value="UniProtKB-KW"/>
</dbReference>
<evidence type="ECO:0000259" key="1">
    <source>
        <dbReference type="Pfam" id="PF01979"/>
    </source>
</evidence>
<dbReference type="EMBL" id="JBHLYR010000021">
    <property type="protein sequence ID" value="MFB9991604.1"/>
    <property type="molecule type" value="Genomic_DNA"/>
</dbReference>
<dbReference type="PANTHER" id="PTHR43135">
    <property type="entry name" value="ALPHA-D-RIBOSE 1-METHYLPHOSPHONATE 5-TRIPHOSPHATE DIPHOSPHATASE"/>
    <property type="match status" value="1"/>
</dbReference>
<dbReference type="NCBIfam" id="NF011984">
    <property type="entry name" value="PRK15446.1-5"/>
    <property type="match status" value="1"/>
</dbReference>
<gene>
    <name evidence="2" type="ORF">ACFFLM_06440</name>
</gene>
<dbReference type="PIRSF" id="PIRSF038971">
    <property type="entry name" value="PhnM"/>
    <property type="match status" value="1"/>
</dbReference>
<feature type="domain" description="Amidohydrolase-related" evidence="1">
    <location>
        <begin position="227"/>
        <end position="355"/>
    </location>
</feature>